<organism evidence="2 3">
    <name type="scientific">Polaribacter gangjinensis</name>
    <dbReference type="NCBI Taxonomy" id="574710"/>
    <lineage>
        <taxon>Bacteria</taxon>
        <taxon>Pseudomonadati</taxon>
        <taxon>Bacteroidota</taxon>
        <taxon>Flavobacteriia</taxon>
        <taxon>Flavobacteriales</taxon>
        <taxon>Flavobacteriaceae</taxon>
    </lineage>
</organism>
<evidence type="ECO:0000313" key="3">
    <source>
        <dbReference type="Proteomes" id="UP000237608"/>
    </source>
</evidence>
<evidence type="ECO:0000313" key="2">
    <source>
        <dbReference type="EMBL" id="PQJ74793.1"/>
    </source>
</evidence>
<keyword evidence="3" id="KW-1185">Reference proteome</keyword>
<feature type="region of interest" description="Disordered" evidence="1">
    <location>
        <begin position="46"/>
        <end position="66"/>
    </location>
</feature>
<dbReference type="EMBL" id="MSCL01000001">
    <property type="protein sequence ID" value="PQJ74793.1"/>
    <property type="molecule type" value="Genomic_DNA"/>
</dbReference>
<gene>
    <name evidence="2" type="ORF">BTO13_05780</name>
</gene>
<dbReference type="AlphaFoldDB" id="A0A2S7WB13"/>
<feature type="compositionally biased region" description="Basic and acidic residues" evidence="1">
    <location>
        <begin position="46"/>
        <end position="61"/>
    </location>
</feature>
<protein>
    <submittedName>
        <fullName evidence="2">Uncharacterized protein</fullName>
    </submittedName>
</protein>
<proteinExistence type="predicted"/>
<comment type="caution">
    <text evidence="2">The sequence shown here is derived from an EMBL/GenBank/DDBJ whole genome shotgun (WGS) entry which is preliminary data.</text>
</comment>
<accession>A0A2S7WB13</accession>
<dbReference type="Proteomes" id="UP000237608">
    <property type="component" value="Unassembled WGS sequence"/>
</dbReference>
<evidence type="ECO:0000256" key="1">
    <source>
        <dbReference type="SAM" id="MobiDB-lite"/>
    </source>
</evidence>
<name>A0A2S7WB13_9FLAO</name>
<sequence>MLISLSIRRNKLILIKKLQEMLKIKIAFLATVVLLLFSCNTKSKEEKTTEIKTEEHQHSESETIQLNNGEKWKVDDNMMLHIRNMEKDVVHFDQEKGTNYSLLANKLKTNIDILTSNCTMKGQAHDELHKWLVPYIELVDSFSKEKSANQFTEIQNSFLTFNQYFK</sequence>
<reference evidence="2 3" key="1">
    <citation type="submission" date="2016-12" db="EMBL/GenBank/DDBJ databases">
        <title>Trade-off between light-utilization and light-protection in marine flavobacteria.</title>
        <authorList>
            <person name="Kumagai Y."/>
            <person name="Yoshizawa S."/>
            <person name="Kogure K."/>
            <person name="Iwasaki W."/>
        </authorList>
    </citation>
    <scope>NUCLEOTIDE SEQUENCE [LARGE SCALE GENOMIC DNA]</scope>
    <source>
        <strain evidence="2 3">KCTC 22729</strain>
    </source>
</reference>